<proteinExistence type="predicted"/>
<keyword evidence="2" id="KW-1185">Reference proteome</keyword>
<organism evidence="1 2">
    <name type="scientific">Engystomops pustulosus</name>
    <name type="common">Tungara frog</name>
    <name type="synonym">Physalaemus pustulosus</name>
    <dbReference type="NCBI Taxonomy" id="76066"/>
    <lineage>
        <taxon>Eukaryota</taxon>
        <taxon>Metazoa</taxon>
        <taxon>Chordata</taxon>
        <taxon>Craniata</taxon>
        <taxon>Vertebrata</taxon>
        <taxon>Euteleostomi</taxon>
        <taxon>Amphibia</taxon>
        <taxon>Batrachia</taxon>
        <taxon>Anura</taxon>
        <taxon>Neobatrachia</taxon>
        <taxon>Hyloidea</taxon>
        <taxon>Leptodactylidae</taxon>
        <taxon>Leiuperinae</taxon>
        <taxon>Engystomops</taxon>
    </lineage>
</organism>
<dbReference type="AlphaFoldDB" id="A0AAV6Z7S7"/>
<accession>A0AAV6Z7S7</accession>
<evidence type="ECO:0000313" key="2">
    <source>
        <dbReference type="Proteomes" id="UP000824782"/>
    </source>
</evidence>
<sequence>MTSGTAVAVDELRICFRIPGELLDALMTAWSAWSGGEGSLCGVVGSLGAGCGCVSAPPRGHWNPVMMGCCSVCDVLMMRPP</sequence>
<evidence type="ECO:0000313" key="1">
    <source>
        <dbReference type="EMBL" id="KAG8544413.1"/>
    </source>
</evidence>
<gene>
    <name evidence="1" type="ORF">GDO81_022528</name>
</gene>
<comment type="caution">
    <text evidence="1">The sequence shown here is derived from an EMBL/GenBank/DDBJ whole genome shotgun (WGS) entry which is preliminary data.</text>
</comment>
<protein>
    <submittedName>
        <fullName evidence="1">Uncharacterized protein</fullName>
    </submittedName>
</protein>
<dbReference type="EMBL" id="WNYA01002302">
    <property type="protein sequence ID" value="KAG8544413.1"/>
    <property type="molecule type" value="Genomic_DNA"/>
</dbReference>
<reference evidence="1" key="1">
    <citation type="thesis" date="2020" institute="ProQuest LLC" country="789 East Eisenhower Parkway, Ann Arbor, MI, USA">
        <title>Comparative Genomics and Chromosome Evolution.</title>
        <authorList>
            <person name="Mudd A.B."/>
        </authorList>
    </citation>
    <scope>NUCLEOTIDE SEQUENCE</scope>
    <source>
        <strain evidence="1">237g6f4</strain>
        <tissue evidence="1">Blood</tissue>
    </source>
</reference>
<name>A0AAV6Z7S7_ENGPU</name>
<dbReference type="Proteomes" id="UP000824782">
    <property type="component" value="Unassembled WGS sequence"/>
</dbReference>